<dbReference type="GO" id="GO:0030488">
    <property type="term" value="P:tRNA methylation"/>
    <property type="evidence" value="ECO:0007669"/>
    <property type="project" value="TreeGrafter"/>
</dbReference>
<keyword evidence="8" id="KW-1185">Reference proteome</keyword>
<dbReference type="SUPFAM" id="SSF50978">
    <property type="entry name" value="WD40 repeat-like"/>
    <property type="match status" value="2"/>
</dbReference>
<protein>
    <recommendedName>
        <fullName evidence="9">WD40-repeat-containing domain protein</fullName>
    </recommendedName>
</protein>
<evidence type="ECO:0000256" key="3">
    <source>
        <dbReference type="ARBA" id="ARBA00022574"/>
    </source>
</evidence>
<evidence type="ECO:0000313" key="8">
    <source>
        <dbReference type="Proteomes" id="UP000278143"/>
    </source>
</evidence>
<evidence type="ECO:0000313" key="7">
    <source>
        <dbReference type="EMBL" id="RKP25885.1"/>
    </source>
</evidence>
<sequence>MLGHTRQATVADIQQTDKHALIGPVTAAQFLSDTLVLVAVGSFVRLYTTGTGELLGEADVLGPVRVHHLVVAKHPDAIDEGAKSIEYLVAVAGGKSMAFMTVRPSMSSGPLVVAPLIWQLSDWILDVQWIYAEDDAGCQRPPTEIAIVYAHNYVEVWSYPGQEQLHRIHCEEKCLLDRYAARFHGHHLSMLRLAAGTVFNKVLVWSPCADRASGNDRTVDLQLAGHEAASSRAVWPSGTDMGLPVHRRSPRERVGGKPAIATIMIIVLIIIMVDAGLFERADDIGGSAHSHSLQPRWWPARGKQGGITDGAMSTDVEGQNVASKEGIRNFVYIHPGTVVISTFSGYILQHALHEDTWQRIHHDDALISYCMMSASPDSAFIVCGSIAGQLTLLSMHDKERVPLQWKPHTEKIFDIYILHINDDEPVYEILSITWLGDLVWYRYDASTHTLTAWARMVPPPHTVVVSVDYDAATKLLVCGAREGALLVYAMEDVHTSTDMLVVRHAWELRRAHGRNAVTAAVFRRLPGTEELTVWTTGRDGAYAQWRVHQRTVMEEEEEETVSIELERVFYSKITKGWLERIYFMDNQVLLGGFFHKRFFLYNETRHYEMLSVACGGSHRRWRFLLGNAKLENTVFAFMRMEKVLVYTVAQSVEVASPPKLQANFHGREVRTVQWIATGNHPVLLSGGEDGYLCLSQVHPTTHGTSITPYCRVKAHSSVIRASALLEQDGSAPLLVTCGGADELRIWRIHIDPSSSSTGHAPPAVSIHELSSCPSTNASTSIKFKTTDATHIVAAAYSDAFVRIWSFSETTKTWRCLAQSDAHQQCILSCAMAWMHGHPLLVTGATNGSVYVWDLTSVLLHAYKDACSGEHAARMHSAVGHLQPALKVPLVHQSGVNCLDVRVQPSDGTITIATGGDDNALNVIELAATMDHPRQLLEVKRITREPNAHASALQGCRFLPSSTNHAVVMVTVAWDLRLQWWQLTRPNMDDEHAASDDTQLPVDATQARLHTTSKPNAATSLALLHSMLLNVNDPSALALLDTSTTVYRHHHHHSERDMDRASTPSPMLLAIAGMGAQVIRMTPSSR</sequence>
<accession>A0A4P9Z0T4</accession>
<organism evidence="7 8">
    <name type="scientific">Syncephalis pseudoplumigaleata</name>
    <dbReference type="NCBI Taxonomy" id="1712513"/>
    <lineage>
        <taxon>Eukaryota</taxon>
        <taxon>Fungi</taxon>
        <taxon>Fungi incertae sedis</taxon>
        <taxon>Zoopagomycota</taxon>
        <taxon>Zoopagomycotina</taxon>
        <taxon>Zoopagomycetes</taxon>
        <taxon>Zoopagales</taxon>
        <taxon>Piptocephalidaceae</taxon>
        <taxon>Syncephalis</taxon>
    </lineage>
</organism>
<dbReference type="GO" id="GO:0005737">
    <property type="term" value="C:cytoplasm"/>
    <property type="evidence" value="ECO:0007669"/>
    <property type="project" value="UniProtKB-SubCell"/>
</dbReference>
<keyword evidence="2" id="KW-0963">Cytoplasm</keyword>
<comment type="similarity">
    <text evidence="6">Belongs to the WD repeat WDR6 family.</text>
</comment>
<dbReference type="PANTHER" id="PTHR14344:SF3">
    <property type="entry name" value="WD REPEAT-CONTAINING PROTEIN 6"/>
    <property type="match status" value="1"/>
</dbReference>
<dbReference type="InterPro" id="IPR051973">
    <property type="entry name" value="tRNA_Anticodon_Mtase-Reg"/>
</dbReference>
<dbReference type="InterPro" id="IPR015943">
    <property type="entry name" value="WD40/YVTN_repeat-like_dom_sf"/>
</dbReference>
<keyword evidence="3" id="KW-0853">WD repeat</keyword>
<evidence type="ECO:0000256" key="6">
    <source>
        <dbReference type="ARBA" id="ARBA00038255"/>
    </source>
</evidence>
<dbReference type="AlphaFoldDB" id="A0A4P9Z0T4"/>
<evidence type="ECO:0000256" key="4">
    <source>
        <dbReference type="ARBA" id="ARBA00022694"/>
    </source>
</evidence>
<dbReference type="OrthoDB" id="5594999at2759"/>
<evidence type="ECO:0008006" key="9">
    <source>
        <dbReference type="Google" id="ProtNLM"/>
    </source>
</evidence>
<keyword evidence="5" id="KW-0677">Repeat</keyword>
<name>A0A4P9Z0T4_9FUNG</name>
<reference evidence="8" key="1">
    <citation type="journal article" date="2018" name="Nat. Microbiol.">
        <title>Leveraging single-cell genomics to expand the fungal tree of life.</title>
        <authorList>
            <person name="Ahrendt S.R."/>
            <person name="Quandt C.A."/>
            <person name="Ciobanu D."/>
            <person name="Clum A."/>
            <person name="Salamov A."/>
            <person name="Andreopoulos B."/>
            <person name="Cheng J.F."/>
            <person name="Woyke T."/>
            <person name="Pelin A."/>
            <person name="Henrissat B."/>
            <person name="Reynolds N.K."/>
            <person name="Benny G.L."/>
            <person name="Smith M.E."/>
            <person name="James T.Y."/>
            <person name="Grigoriev I.V."/>
        </authorList>
    </citation>
    <scope>NUCLEOTIDE SEQUENCE [LARGE SCALE GENOMIC DNA]</scope>
    <source>
        <strain evidence="8">Benny S71-1</strain>
    </source>
</reference>
<gene>
    <name evidence="7" type="ORF">SYNPS1DRAFT_28390</name>
</gene>
<dbReference type="InterPro" id="IPR001680">
    <property type="entry name" value="WD40_rpt"/>
</dbReference>
<evidence type="ECO:0000256" key="5">
    <source>
        <dbReference type="ARBA" id="ARBA00022737"/>
    </source>
</evidence>
<evidence type="ECO:0000256" key="1">
    <source>
        <dbReference type="ARBA" id="ARBA00004496"/>
    </source>
</evidence>
<comment type="subcellular location">
    <subcellularLocation>
        <location evidence="1">Cytoplasm</location>
    </subcellularLocation>
</comment>
<dbReference type="Pfam" id="PF00400">
    <property type="entry name" value="WD40"/>
    <property type="match status" value="1"/>
</dbReference>
<dbReference type="SMART" id="SM00320">
    <property type="entry name" value="WD40"/>
    <property type="match status" value="6"/>
</dbReference>
<dbReference type="EMBL" id="KZ989582">
    <property type="protein sequence ID" value="RKP25885.1"/>
    <property type="molecule type" value="Genomic_DNA"/>
</dbReference>
<dbReference type="Gene3D" id="2.130.10.10">
    <property type="entry name" value="YVTN repeat-like/Quinoprotein amine dehydrogenase"/>
    <property type="match status" value="3"/>
</dbReference>
<proteinExistence type="inferred from homology"/>
<dbReference type="PANTHER" id="PTHR14344">
    <property type="entry name" value="WD REPEAT PROTEIN"/>
    <property type="match status" value="1"/>
</dbReference>
<dbReference type="InterPro" id="IPR036322">
    <property type="entry name" value="WD40_repeat_dom_sf"/>
</dbReference>
<keyword evidence="4" id="KW-0819">tRNA processing</keyword>
<dbReference type="Proteomes" id="UP000278143">
    <property type="component" value="Unassembled WGS sequence"/>
</dbReference>
<evidence type="ECO:0000256" key="2">
    <source>
        <dbReference type="ARBA" id="ARBA00022490"/>
    </source>
</evidence>